<dbReference type="GO" id="GO:0003677">
    <property type="term" value="F:DNA binding"/>
    <property type="evidence" value="ECO:0007669"/>
    <property type="project" value="UniProtKB-KW"/>
</dbReference>
<accession>A0A3M8CBF6</accession>
<evidence type="ECO:0000256" key="1">
    <source>
        <dbReference type="ARBA" id="ARBA00023015"/>
    </source>
</evidence>
<evidence type="ECO:0000256" key="2">
    <source>
        <dbReference type="ARBA" id="ARBA00023125"/>
    </source>
</evidence>
<sequence length="670" mass="78050">MIPEYNFYSMGVMGMVLRSIEDQRNSSIRMRERQQFEEFLRQKTDECQVGGLLYLQGISGVGKTILLDQFSSIAKELGFEWILFNGKDSMHSEGLLVQTLFRTLGKDDKQDAVLVMESLQQAASMMNEIAKNKSVVFAIDGYEYLLAHDVLIRQYLISTLEARVRVIITSTQMFPAHWITDLQPKRHITCMKVEPFSYEEVMTLLSNYHLELNTQDTIWKITRGHALSIALALSMIQSNSALSLEQIKAGITNEMSRYWYRGIPNSKLMDLVAVSSLLFQFNQETLEYVLQEEIPSSLFHQLTSLPFYRSQAKGWDVHDLVREAVQTDFQRRQPNLYREYMKRCAFYYYHLLKTSFQKQPDGLIEEFYHFYYYTGNESLRDLYFKGKVQSTNYYEWMSPSMYEEVEDYIQRRKQTVTVSVEQIELDGMTEEQHATLIGNELHLINPRELLEFGSDSVRILRNERKEMIGLSIVLPIHRYFEYLLEQPVIRHYLHDDSQTALDGTEGSKWFIRMIDSIVPMSDDTIRSDILKCFLSYVGPNRLLVISTAFPGLSTVLEGIGFQRISHLTHYDFGEDFPASTFVLDLRGNHFYSFLDNRMEQAGYTLPCSNIYALTRREQELAELILTCKTNEEIANELHISVVTVKKHIGNIFRKTGVKNRAQFIRLMLEN</sequence>
<dbReference type="Gene3D" id="1.10.10.10">
    <property type="entry name" value="Winged helix-like DNA-binding domain superfamily/Winged helix DNA-binding domain"/>
    <property type="match status" value="1"/>
</dbReference>
<dbReference type="PANTHER" id="PTHR44688">
    <property type="entry name" value="DNA-BINDING TRANSCRIPTIONAL ACTIVATOR DEVR_DOSR"/>
    <property type="match status" value="1"/>
</dbReference>
<dbReference type="EMBL" id="RHHT01000058">
    <property type="protein sequence ID" value="RNB72813.1"/>
    <property type="molecule type" value="Genomic_DNA"/>
</dbReference>
<comment type="caution">
    <text evidence="5">The sequence shown here is derived from an EMBL/GenBank/DDBJ whole genome shotgun (WGS) entry which is preliminary data.</text>
</comment>
<dbReference type="InterPro" id="IPR027417">
    <property type="entry name" value="P-loop_NTPase"/>
</dbReference>
<dbReference type="SUPFAM" id="SSF52540">
    <property type="entry name" value="P-loop containing nucleoside triphosphate hydrolases"/>
    <property type="match status" value="1"/>
</dbReference>
<name>A0A3M8CBF6_9BACL</name>
<dbReference type="SUPFAM" id="SSF46894">
    <property type="entry name" value="C-terminal effector domain of the bipartite response regulators"/>
    <property type="match status" value="1"/>
</dbReference>
<keyword evidence="1" id="KW-0805">Transcription regulation</keyword>
<dbReference type="Proteomes" id="UP000281915">
    <property type="component" value="Unassembled WGS sequence"/>
</dbReference>
<dbReference type="AlphaFoldDB" id="A0A3M8CBF6"/>
<dbReference type="InterPro" id="IPR000792">
    <property type="entry name" value="Tscrpt_reg_LuxR_C"/>
</dbReference>
<evidence type="ECO:0000259" key="4">
    <source>
        <dbReference type="PROSITE" id="PS50043"/>
    </source>
</evidence>
<dbReference type="CDD" id="cd06170">
    <property type="entry name" value="LuxR_C_like"/>
    <property type="match status" value="1"/>
</dbReference>
<keyword evidence="2" id="KW-0238">DNA-binding</keyword>
<evidence type="ECO:0000313" key="6">
    <source>
        <dbReference type="Proteomes" id="UP000281915"/>
    </source>
</evidence>
<dbReference type="PRINTS" id="PR00038">
    <property type="entry name" value="HTHLUXR"/>
</dbReference>
<dbReference type="InterPro" id="IPR036388">
    <property type="entry name" value="WH-like_DNA-bd_sf"/>
</dbReference>
<dbReference type="Pfam" id="PF00196">
    <property type="entry name" value="GerE"/>
    <property type="match status" value="1"/>
</dbReference>
<protein>
    <submittedName>
        <fullName evidence="5">LuxR family transcriptional regulator</fullName>
    </submittedName>
</protein>
<dbReference type="InterPro" id="IPR016032">
    <property type="entry name" value="Sig_transdc_resp-reg_C-effctor"/>
</dbReference>
<gene>
    <name evidence="5" type="ORF">EDM58_21350</name>
</gene>
<evidence type="ECO:0000256" key="3">
    <source>
        <dbReference type="ARBA" id="ARBA00023163"/>
    </source>
</evidence>
<feature type="domain" description="HTH luxR-type" evidence="4">
    <location>
        <begin position="606"/>
        <end position="670"/>
    </location>
</feature>
<dbReference type="Gene3D" id="3.40.50.300">
    <property type="entry name" value="P-loop containing nucleotide triphosphate hydrolases"/>
    <property type="match status" value="1"/>
</dbReference>
<reference evidence="5 6" key="1">
    <citation type="submission" date="2018-10" db="EMBL/GenBank/DDBJ databases">
        <title>Phylogenomics of Brevibacillus.</title>
        <authorList>
            <person name="Dunlap C."/>
        </authorList>
    </citation>
    <scope>NUCLEOTIDE SEQUENCE [LARGE SCALE GENOMIC DNA]</scope>
    <source>
        <strain evidence="5 6">JCM 15085</strain>
    </source>
</reference>
<keyword evidence="3" id="KW-0804">Transcription</keyword>
<dbReference type="PROSITE" id="PS00622">
    <property type="entry name" value="HTH_LUXR_1"/>
    <property type="match status" value="1"/>
</dbReference>
<dbReference type="PANTHER" id="PTHR44688:SF16">
    <property type="entry name" value="DNA-BINDING TRANSCRIPTIONAL ACTIVATOR DEVR_DOSR"/>
    <property type="match status" value="1"/>
</dbReference>
<organism evidence="5 6">
    <name type="scientific">Brevibacillus panacihumi</name>
    <dbReference type="NCBI Taxonomy" id="497735"/>
    <lineage>
        <taxon>Bacteria</taxon>
        <taxon>Bacillati</taxon>
        <taxon>Bacillota</taxon>
        <taxon>Bacilli</taxon>
        <taxon>Bacillales</taxon>
        <taxon>Paenibacillaceae</taxon>
        <taxon>Brevibacillus</taxon>
    </lineage>
</organism>
<proteinExistence type="predicted"/>
<dbReference type="PROSITE" id="PS50043">
    <property type="entry name" value="HTH_LUXR_2"/>
    <property type="match status" value="1"/>
</dbReference>
<dbReference type="GO" id="GO:0006355">
    <property type="term" value="P:regulation of DNA-templated transcription"/>
    <property type="evidence" value="ECO:0007669"/>
    <property type="project" value="InterPro"/>
</dbReference>
<dbReference type="SMART" id="SM00421">
    <property type="entry name" value="HTH_LUXR"/>
    <property type="match status" value="1"/>
</dbReference>
<evidence type="ECO:0000313" key="5">
    <source>
        <dbReference type="EMBL" id="RNB72813.1"/>
    </source>
</evidence>